<reference evidence="7 8" key="1">
    <citation type="journal article" date="2016" name="Nat. Commun.">
        <title>Thousands of microbial genomes shed light on interconnected biogeochemical processes in an aquifer system.</title>
        <authorList>
            <person name="Anantharaman K."/>
            <person name="Brown C.T."/>
            <person name="Hug L.A."/>
            <person name="Sharon I."/>
            <person name="Castelle C.J."/>
            <person name="Probst A.J."/>
            <person name="Thomas B.C."/>
            <person name="Singh A."/>
            <person name="Wilkins M.J."/>
            <person name="Karaoz U."/>
            <person name="Brodie E.L."/>
            <person name="Williams K.H."/>
            <person name="Hubbard S.S."/>
            <person name="Banfield J.F."/>
        </authorList>
    </citation>
    <scope>NUCLEOTIDE SEQUENCE [LARGE SCALE GENOMIC DNA]</scope>
</reference>
<evidence type="ECO:0000256" key="3">
    <source>
        <dbReference type="ARBA" id="ARBA00022989"/>
    </source>
</evidence>
<dbReference type="Gene3D" id="1.20.1250.20">
    <property type="entry name" value="MFS general substrate transporter like domains"/>
    <property type="match status" value="2"/>
</dbReference>
<evidence type="ECO:0000256" key="2">
    <source>
        <dbReference type="ARBA" id="ARBA00022692"/>
    </source>
</evidence>
<evidence type="ECO:0000313" key="8">
    <source>
        <dbReference type="Proteomes" id="UP000176938"/>
    </source>
</evidence>
<dbReference type="PANTHER" id="PTHR23526:SF2">
    <property type="entry name" value="MAJOR FACILITATOR SUPERFAMILY (MFS) PROFILE DOMAIN-CONTAINING PROTEIN"/>
    <property type="match status" value="1"/>
</dbReference>
<feature type="transmembrane region" description="Helical" evidence="5">
    <location>
        <begin position="20"/>
        <end position="39"/>
    </location>
</feature>
<dbReference type="SUPFAM" id="SSF103473">
    <property type="entry name" value="MFS general substrate transporter"/>
    <property type="match status" value="1"/>
</dbReference>
<feature type="transmembrane region" description="Helical" evidence="5">
    <location>
        <begin position="173"/>
        <end position="194"/>
    </location>
</feature>
<organism evidence="7 8">
    <name type="scientific">candidate division WOR-1 bacterium RIFCSPLOWO2_02_FULL_46_20</name>
    <dbReference type="NCBI Taxonomy" id="1802567"/>
    <lineage>
        <taxon>Bacteria</taxon>
        <taxon>Bacillati</taxon>
        <taxon>Saganbacteria</taxon>
    </lineage>
</organism>
<feature type="transmembrane region" description="Helical" evidence="5">
    <location>
        <begin position="77"/>
        <end position="99"/>
    </location>
</feature>
<dbReference type="GO" id="GO:0005886">
    <property type="term" value="C:plasma membrane"/>
    <property type="evidence" value="ECO:0007669"/>
    <property type="project" value="UniProtKB-SubCell"/>
</dbReference>
<evidence type="ECO:0000313" key="7">
    <source>
        <dbReference type="EMBL" id="OGC05353.1"/>
    </source>
</evidence>
<dbReference type="InterPro" id="IPR052528">
    <property type="entry name" value="Sugar_transport-like"/>
</dbReference>
<gene>
    <name evidence="7" type="ORF">A3H38_04820</name>
</gene>
<evidence type="ECO:0000256" key="4">
    <source>
        <dbReference type="ARBA" id="ARBA00023136"/>
    </source>
</evidence>
<dbReference type="PROSITE" id="PS50850">
    <property type="entry name" value="MFS"/>
    <property type="match status" value="1"/>
</dbReference>
<feature type="domain" description="Major facilitator superfamily (MFS) profile" evidence="6">
    <location>
        <begin position="179"/>
        <end position="441"/>
    </location>
</feature>
<feature type="transmembrane region" description="Helical" evidence="5">
    <location>
        <begin position="45"/>
        <end position="65"/>
    </location>
</feature>
<dbReference type="Proteomes" id="UP000176938">
    <property type="component" value="Unassembled WGS sequence"/>
</dbReference>
<proteinExistence type="predicted"/>
<evidence type="ECO:0000259" key="6">
    <source>
        <dbReference type="PROSITE" id="PS50850"/>
    </source>
</evidence>
<feature type="transmembrane region" description="Helical" evidence="5">
    <location>
        <begin position="290"/>
        <end position="308"/>
    </location>
</feature>
<feature type="transmembrane region" description="Helical" evidence="5">
    <location>
        <begin position="349"/>
        <end position="370"/>
    </location>
</feature>
<dbReference type="PANTHER" id="PTHR23526">
    <property type="entry name" value="INTEGRAL MEMBRANE TRANSPORT PROTEIN-RELATED"/>
    <property type="match status" value="1"/>
</dbReference>
<protein>
    <recommendedName>
        <fullName evidence="6">Major facilitator superfamily (MFS) profile domain-containing protein</fullName>
    </recommendedName>
</protein>
<dbReference type="Pfam" id="PF07690">
    <property type="entry name" value="MFS_1"/>
    <property type="match status" value="1"/>
</dbReference>
<name>A0A1F4RD02_UNCSA</name>
<dbReference type="AlphaFoldDB" id="A0A1F4RD02"/>
<evidence type="ECO:0000256" key="1">
    <source>
        <dbReference type="ARBA" id="ARBA00004651"/>
    </source>
</evidence>
<feature type="transmembrane region" description="Helical" evidence="5">
    <location>
        <begin position="314"/>
        <end position="337"/>
    </location>
</feature>
<dbReference type="EMBL" id="METP01000045">
    <property type="protein sequence ID" value="OGC05353.1"/>
    <property type="molecule type" value="Genomic_DNA"/>
</dbReference>
<keyword evidence="4 5" id="KW-0472">Membrane</keyword>
<comment type="caution">
    <text evidence="7">The sequence shown here is derived from an EMBL/GenBank/DDBJ whole genome shotgun (WGS) entry which is preliminary data.</text>
</comment>
<feature type="transmembrane region" description="Helical" evidence="5">
    <location>
        <begin position="147"/>
        <end position="167"/>
    </location>
</feature>
<dbReference type="InterPro" id="IPR036259">
    <property type="entry name" value="MFS_trans_sf"/>
</dbReference>
<feature type="transmembrane region" description="Helical" evidence="5">
    <location>
        <begin position="227"/>
        <end position="251"/>
    </location>
</feature>
<keyword evidence="3 5" id="KW-1133">Transmembrane helix</keyword>
<feature type="transmembrane region" description="Helical" evidence="5">
    <location>
        <begin position="382"/>
        <end position="404"/>
    </location>
</feature>
<dbReference type="InterPro" id="IPR011701">
    <property type="entry name" value="MFS"/>
</dbReference>
<dbReference type="InterPro" id="IPR020846">
    <property type="entry name" value="MFS_dom"/>
</dbReference>
<feature type="transmembrane region" description="Helical" evidence="5">
    <location>
        <begin position="257"/>
        <end position="278"/>
    </location>
</feature>
<sequence length="441" mass="50020">MPKSTRIRNSLRYSFWDGFFASIQFGIVEQFAVPLALYLGAGSTAVGLLNFIRNVLVAIIQFFSADLTGILHSRKKLIVSSVFLAAFLWLPTFWLPFFFQRWRVAVFIILFALASAFNMLPTPAWASLMAEYIPPGKRGRYFGWRGAVLGLVYCVSVLLAGLALYLFKPINLFVGFALLLAVAALARFISWYFLNLMYEPGWRVKVTDEFSFWEFIRRIRVSNFARFSVLSALFVLSVALVSPFFAVYLLKELGFDYFTFTVIISAAVLTTHVTMRYWGRLADQYGNMKIIRLTSCLVAVIPLCWIFSGEPLYLVIVQLLAGFVWAGFNLSSTNFIYDVATANKRERCIAYYNFLTGLGLGVGALLGGFLYRHLPLLWGSSFYNLLLLSASLRLFFALAISLLTKEVKNIKTVRVRALLYDMSGLRALGLLTRELIFRQKM</sequence>
<accession>A0A1F4RD02</accession>
<comment type="subcellular location">
    <subcellularLocation>
        <location evidence="1">Cell membrane</location>
        <topology evidence="1">Multi-pass membrane protein</topology>
    </subcellularLocation>
</comment>
<keyword evidence="2 5" id="KW-0812">Transmembrane</keyword>
<evidence type="ECO:0000256" key="5">
    <source>
        <dbReference type="SAM" id="Phobius"/>
    </source>
</evidence>
<feature type="transmembrane region" description="Helical" evidence="5">
    <location>
        <begin position="105"/>
        <end position="126"/>
    </location>
</feature>
<dbReference type="GO" id="GO:0022857">
    <property type="term" value="F:transmembrane transporter activity"/>
    <property type="evidence" value="ECO:0007669"/>
    <property type="project" value="InterPro"/>
</dbReference>